<dbReference type="Ensembl" id="ENSSSCT00030007222.1">
    <property type="protein sequence ID" value="ENSSSCP00030003218.1"/>
    <property type="gene ID" value="ENSSSCG00030005289.1"/>
</dbReference>
<name>A0A8D0VB26_PIG</name>
<dbReference type="Proteomes" id="UP000694570">
    <property type="component" value="Unplaced"/>
</dbReference>
<proteinExistence type="predicted"/>
<dbReference type="SUPFAM" id="SSF53067">
    <property type="entry name" value="Actin-like ATPase domain"/>
    <property type="match status" value="1"/>
</dbReference>
<evidence type="ECO:0000313" key="2">
    <source>
        <dbReference type="Ensembl" id="ENSSSCP00030003218.1"/>
    </source>
</evidence>
<accession>A0A8D0VB26</accession>
<dbReference type="Gene3D" id="2.30.36.70">
    <property type="entry name" value="Actin, Chain A, domain 2"/>
    <property type="match status" value="1"/>
</dbReference>
<protein>
    <submittedName>
        <fullName evidence="2">Uncharacterized protein</fullName>
    </submittedName>
</protein>
<dbReference type="InterPro" id="IPR043129">
    <property type="entry name" value="ATPase_NBD"/>
</dbReference>
<reference evidence="2" key="1">
    <citation type="submission" date="2025-08" db="UniProtKB">
        <authorList>
            <consortium name="Ensembl"/>
        </authorList>
    </citation>
    <scope>IDENTIFICATION</scope>
</reference>
<evidence type="ECO:0000313" key="3">
    <source>
        <dbReference type="Proteomes" id="UP000694570"/>
    </source>
</evidence>
<sequence length="432" mass="49032">LVSVPYCLHDRGEGHVTMEAANGRTHPQAKLPTSRMEREETSVICSRQRRIVNRVEQIKHFGKDRKKDLPAYLTRSPARHELLRDKTLVQHLVRQDIFPWLWHASPVAVRFLKIWPPMRKPENREILVPLFFNLFNSAGLAFASAARLKRKASETSRKEEETMTEIKIKSKNIVNQAAPAAHGRSLGNCIKHVPIYGPNLTHFSESFKKERNVAISPQQELHEANTIFKRYIYICPFFVFFFLRHEHNPRKSIKNTTGLSRLNSKGFILSSGLLRPGVPSLALHPEIINPQPAWSLKATSHEVSQLCPLSDSRVAPQHFSLSEGSNRFRDFENESQRDLLETLSFQAALAEETRRGRIDGEPSSLGQSRTGLQTRMLRCCGCGWPAGQSERPELRPNPEPDLLAPPLCVMARPHLPSPQYLSPPAGSYSSDW</sequence>
<evidence type="ECO:0000256" key="1">
    <source>
        <dbReference type="SAM" id="MobiDB-lite"/>
    </source>
</evidence>
<feature type="region of interest" description="Disordered" evidence="1">
    <location>
        <begin position="413"/>
        <end position="432"/>
    </location>
</feature>
<organism evidence="2 3">
    <name type="scientific">Sus scrofa</name>
    <name type="common">Pig</name>
    <dbReference type="NCBI Taxonomy" id="9823"/>
    <lineage>
        <taxon>Eukaryota</taxon>
        <taxon>Metazoa</taxon>
        <taxon>Chordata</taxon>
        <taxon>Craniata</taxon>
        <taxon>Vertebrata</taxon>
        <taxon>Euteleostomi</taxon>
        <taxon>Mammalia</taxon>
        <taxon>Eutheria</taxon>
        <taxon>Laurasiatheria</taxon>
        <taxon>Artiodactyla</taxon>
        <taxon>Suina</taxon>
        <taxon>Suidae</taxon>
        <taxon>Sus</taxon>
    </lineage>
</organism>
<dbReference type="Gene3D" id="3.90.640.10">
    <property type="entry name" value="Actin, Chain A, domain 4"/>
    <property type="match status" value="1"/>
</dbReference>
<dbReference type="Gene3D" id="3.30.420.40">
    <property type="match status" value="2"/>
</dbReference>
<dbReference type="AlphaFoldDB" id="A0A8D0VB26"/>